<sequence length="425" mass="46517">MVRQQDKLSRSIVVPERGAALLAKNDWAILSQETAFWDLCRNKVIAVDVTQQGHHKLSGSCYTGEATLGPIRLILAEKFPGATNALLDALHPGKRKVVDAAGPGKHDYDALRALVLRFTASVRTYLSGLRKIRYIDEFLTGTIAGGRLDVRGTLKLRINGKGHKLAFRRSGITSNLPYNLCIYAALKQVERLAIKAEIPTSQVAMARALRAPLADCERTTSLHTPDQIKKLARQQSQDNASSRPELAVPIALASSILDATPDEINENSGVTVRSSWFVNLENLFEASLRNCIRRQLHGSFRVTAPKQRPDLFKPDLGRYRANPDVVVKNELGACAMIADAKYKDIDGWPAASDVHELLAHAAGYHSPLAVIFYPSDAEFRSKAFGTSVTNCAVLSIGVRFSHFEHDVARGLMLAGILADISLHGV</sequence>
<feature type="compositionally biased region" description="Polar residues" evidence="1">
    <location>
        <begin position="233"/>
        <end position="242"/>
    </location>
</feature>
<feature type="region of interest" description="Disordered" evidence="1">
    <location>
        <begin position="220"/>
        <end position="243"/>
    </location>
</feature>
<evidence type="ECO:0000313" key="2">
    <source>
        <dbReference type="EMBL" id="PDT20061.1"/>
    </source>
</evidence>
<keyword evidence="3" id="KW-1185">Reference proteome</keyword>
<evidence type="ECO:0000256" key="1">
    <source>
        <dbReference type="SAM" id="MobiDB-lite"/>
    </source>
</evidence>
<protein>
    <recommendedName>
        <fullName evidence="4">Restriction endonuclease</fullName>
    </recommendedName>
</protein>
<dbReference type="InterPro" id="IPR019292">
    <property type="entry name" value="McrC"/>
</dbReference>
<evidence type="ECO:0000313" key="3">
    <source>
        <dbReference type="Proteomes" id="UP000219914"/>
    </source>
</evidence>
<proteinExistence type="predicted"/>
<name>A0ABX4JJQ9_9HYPH</name>
<comment type="caution">
    <text evidence="2">The sequence shown here is derived from an EMBL/GenBank/DDBJ whole genome shotgun (WGS) entry which is preliminary data.</text>
</comment>
<reference evidence="2 3" key="1">
    <citation type="submission" date="2017-09" db="EMBL/GenBank/DDBJ databases">
        <title>Comparative genomics of rhizobia isolated from Phaseolus vulgaris in China.</title>
        <authorList>
            <person name="Tong W."/>
        </authorList>
    </citation>
    <scope>NUCLEOTIDE SEQUENCE [LARGE SCALE GENOMIC DNA]</scope>
    <source>
        <strain evidence="2 3">FH14</strain>
    </source>
</reference>
<accession>A0ABX4JJQ9</accession>
<dbReference type="Proteomes" id="UP000219914">
    <property type="component" value="Unassembled WGS sequence"/>
</dbReference>
<gene>
    <name evidence="2" type="ORF">CO674_29880</name>
</gene>
<organism evidence="2 3">
    <name type="scientific">Rhizobium hidalgonense</name>
    <dbReference type="NCBI Taxonomy" id="1538159"/>
    <lineage>
        <taxon>Bacteria</taxon>
        <taxon>Pseudomonadati</taxon>
        <taxon>Pseudomonadota</taxon>
        <taxon>Alphaproteobacteria</taxon>
        <taxon>Hyphomicrobiales</taxon>
        <taxon>Rhizobiaceae</taxon>
        <taxon>Rhizobium/Agrobacterium group</taxon>
        <taxon>Rhizobium</taxon>
    </lineage>
</organism>
<evidence type="ECO:0008006" key="4">
    <source>
        <dbReference type="Google" id="ProtNLM"/>
    </source>
</evidence>
<dbReference type="EMBL" id="NWSY01000031">
    <property type="protein sequence ID" value="PDT20061.1"/>
    <property type="molecule type" value="Genomic_DNA"/>
</dbReference>
<dbReference type="Pfam" id="PF10117">
    <property type="entry name" value="McrBC"/>
    <property type="match status" value="1"/>
</dbReference>